<dbReference type="OrthoDB" id="9811255at2"/>
<keyword evidence="4" id="KW-1185">Reference proteome</keyword>
<accession>A0A5C4NE75</accession>
<dbReference type="Pfam" id="PF00188">
    <property type="entry name" value="CAP"/>
    <property type="match status" value="1"/>
</dbReference>
<dbReference type="InterPro" id="IPR035940">
    <property type="entry name" value="CAP_sf"/>
</dbReference>
<dbReference type="CDD" id="cd05379">
    <property type="entry name" value="CAP_bacterial"/>
    <property type="match status" value="1"/>
</dbReference>
<feature type="domain" description="SCP" evidence="2">
    <location>
        <begin position="47"/>
        <end position="148"/>
    </location>
</feature>
<organism evidence="3 4">
    <name type="scientific">Rubellimicrobium roseum</name>
    <dbReference type="NCBI Taxonomy" id="687525"/>
    <lineage>
        <taxon>Bacteria</taxon>
        <taxon>Pseudomonadati</taxon>
        <taxon>Pseudomonadota</taxon>
        <taxon>Alphaproteobacteria</taxon>
        <taxon>Rhodobacterales</taxon>
        <taxon>Roseobacteraceae</taxon>
        <taxon>Rubellimicrobium</taxon>
    </lineage>
</organism>
<feature type="chain" id="PRO_5022811034" description="SCP domain-containing protein" evidence="1">
    <location>
        <begin position="25"/>
        <end position="162"/>
    </location>
</feature>
<dbReference type="PANTHER" id="PTHR31157:SF1">
    <property type="entry name" value="SCP DOMAIN-CONTAINING PROTEIN"/>
    <property type="match status" value="1"/>
</dbReference>
<name>A0A5C4NE75_9RHOB</name>
<dbReference type="InterPro" id="IPR014044">
    <property type="entry name" value="CAP_dom"/>
</dbReference>
<dbReference type="RefSeq" id="WP_139080933.1">
    <property type="nucleotide sequence ID" value="NZ_VDFV01000005.1"/>
</dbReference>
<evidence type="ECO:0000313" key="3">
    <source>
        <dbReference type="EMBL" id="TNC73054.1"/>
    </source>
</evidence>
<dbReference type="SUPFAM" id="SSF55797">
    <property type="entry name" value="PR-1-like"/>
    <property type="match status" value="1"/>
</dbReference>
<dbReference type="Gene3D" id="3.40.33.10">
    <property type="entry name" value="CAP"/>
    <property type="match status" value="1"/>
</dbReference>
<proteinExistence type="predicted"/>
<sequence length="162" mass="16710">MRLPSAFLATLLAFGLLLSGPWPAAAGSTEGGSASSDSNSSRMSFGDALNAMRAQNGLGALREDRILQAAAQAYAEEMARTGSHSHTGPDGSTVVDRARRAGCRGRGYFAENIAWGQDSAGDTFAGWSASAGHRANMLGPNYGVYGLGQAGGMWVLMFADGC</sequence>
<evidence type="ECO:0000313" key="4">
    <source>
        <dbReference type="Proteomes" id="UP000305709"/>
    </source>
</evidence>
<evidence type="ECO:0000256" key="1">
    <source>
        <dbReference type="SAM" id="SignalP"/>
    </source>
</evidence>
<reference evidence="3 4" key="1">
    <citation type="submission" date="2019-06" db="EMBL/GenBank/DDBJ databases">
        <authorList>
            <person name="Jiang L."/>
        </authorList>
    </citation>
    <scope>NUCLEOTIDE SEQUENCE [LARGE SCALE GENOMIC DNA]</scope>
    <source>
        <strain evidence="3 4">YIM 48858</strain>
    </source>
</reference>
<dbReference type="AlphaFoldDB" id="A0A5C4NE75"/>
<dbReference type="PANTHER" id="PTHR31157">
    <property type="entry name" value="SCP DOMAIN-CONTAINING PROTEIN"/>
    <property type="match status" value="1"/>
</dbReference>
<protein>
    <recommendedName>
        <fullName evidence="2">SCP domain-containing protein</fullName>
    </recommendedName>
</protein>
<comment type="caution">
    <text evidence="3">The sequence shown here is derived from an EMBL/GenBank/DDBJ whole genome shotgun (WGS) entry which is preliminary data.</text>
</comment>
<dbReference type="Proteomes" id="UP000305709">
    <property type="component" value="Unassembled WGS sequence"/>
</dbReference>
<dbReference type="EMBL" id="VDFV01000005">
    <property type="protein sequence ID" value="TNC73054.1"/>
    <property type="molecule type" value="Genomic_DNA"/>
</dbReference>
<evidence type="ECO:0000259" key="2">
    <source>
        <dbReference type="Pfam" id="PF00188"/>
    </source>
</evidence>
<keyword evidence="1" id="KW-0732">Signal</keyword>
<feature type="signal peptide" evidence="1">
    <location>
        <begin position="1"/>
        <end position="24"/>
    </location>
</feature>
<gene>
    <name evidence="3" type="ORF">FHG71_07100</name>
</gene>